<dbReference type="InterPro" id="IPR023213">
    <property type="entry name" value="CAT-like_dom_sf"/>
</dbReference>
<dbReference type="GO" id="GO:0016747">
    <property type="term" value="F:acyltransferase activity, transferring groups other than amino-acyl groups"/>
    <property type="evidence" value="ECO:0007669"/>
    <property type="project" value="TreeGrafter"/>
</dbReference>
<evidence type="ECO:0000313" key="2">
    <source>
        <dbReference type="EMBL" id="EXV00370.1"/>
    </source>
</evidence>
<accession>A0A014QZH4</accession>
<protein>
    <submittedName>
        <fullName evidence="2">Transferase family protein</fullName>
    </submittedName>
</protein>
<name>A0A014QZH4_9HYPO</name>
<dbReference type="PANTHER" id="PTHR31642">
    <property type="entry name" value="TRICHOTHECENE 3-O-ACETYLTRANSFERASE"/>
    <property type="match status" value="1"/>
</dbReference>
<dbReference type="OrthoDB" id="1862401at2759"/>
<sequence>MEDFIKQPLRAQTFSLSAFDMQGSFSNIPYAFFYGNKGQDGKQKEFMPTTLLKQSLAQTLESFPILLGHIKATARCKLQIDLDPSHINCPDFRETILPNDSNVSFATLEAANFSWKSWPEGVATVKPFAMPHDTTGDIKLLNVHVVRLRDNTGLILFVNCPHYVFDGAGYFAFVKEWASNMRCAASQSLPNPGTEYCHDRACIQEYLTARKRPLDPVSNAIYATANFLCDAMTWLSPVHLGRLLGKLGSLSPPGQAHLFHITQQTLDSLQKSSQEHLPAHVARLSTNDLLVALVGRTYVQSQKQPVPRAGWFSPAPPPETHFSVRIPCDARPRLGMKHNFTGNLLIPILMRDTMEDYGQKTTAASLARSALQVRRCVGDVDAALVSGYHDVLCQHPTSYMRPLSFAASHTTTSMVATSQVRFGLYDADFGFGKPAFVSLTPLFEGTYTMAAFLPPPPGKDGVYILLTTNKEAMAGVVENDFWRQTCELVW</sequence>
<comment type="caution">
    <text evidence="2">The sequence shown here is derived from an EMBL/GenBank/DDBJ whole genome shotgun (WGS) entry which is preliminary data.</text>
</comment>
<dbReference type="InterPro" id="IPR050317">
    <property type="entry name" value="Plant_Fungal_Acyltransferase"/>
</dbReference>
<dbReference type="Proteomes" id="UP000030151">
    <property type="component" value="Unassembled WGS sequence"/>
</dbReference>
<gene>
    <name evidence="2" type="ORF">X797_006430</name>
</gene>
<dbReference type="AlphaFoldDB" id="A0A014QZH4"/>
<dbReference type="GO" id="GO:0044550">
    <property type="term" value="P:secondary metabolite biosynthetic process"/>
    <property type="evidence" value="ECO:0007669"/>
    <property type="project" value="TreeGrafter"/>
</dbReference>
<dbReference type="Pfam" id="PF02458">
    <property type="entry name" value="Transferase"/>
    <property type="match status" value="2"/>
</dbReference>
<dbReference type="PANTHER" id="PTHR31642:SF310">
    <property type="entry name" value="FATTY ALCOHOL:CAFFEOYL-COA ACYLTRANSFERASE"/>
    <property type="match status" value="1"/>
</dbReference>
<dbReference type="Gene3D" id="3.30.559.10">
    <property type="entry name" value="Chloramphenicol acetyltransferase-like domain"/>
    <property type="match status" value="2"/>
</dbReference>
<evidence type="ECO:0000256" key="1">
    <source>
        <dbReference type="ARBA" id="ARBA00022679"/>
    </source>
</evidence>
<organism evidence="2 3">
    <name type="scientific">Metarhizium robertsii</name>
    <dbReference type="NCBI Taxonomy" id="568076"/>
    <lineage>
        <taxon>Eukaryota</taxon>
        <taxon>Fungi</taxon>
        <taxon>Dikarya</taxon>
        <taxon>Ascomycota</taxon>
        <taxon>Pezizomycotina</taxon>
        <taxon>Sordariomycetes</taxon>
        <taxon>Hypocreomycetidae</taxon>
        <taxon>Hypocreales</taxon>
        <taxon>Clavicipitaceae</taxon>
        <taxon>Metarhizium</taxon>
    </lineage>
</organism>
<proteinExistence type="predicted"/>
<keyword evidence="1 2" id="KW-0808">Transferase</keyword>
<evidence type="ECO:0000313" key="3">
    <source>
        <dbReference type="Proteomes" id="UP000030151"/>
    </source>
</evidence>
<dbReference type="eggNOG" id="ENOG502SMM1">
    <property type="taxonomic scope" value="Eukaryota"/>
</dbReference>
<reference evidence="2 3" key="1">
    <citation type="submission" date="2014-02" db="EMBL/GenBank/DDBJ databases">
        <title>The genome sequence of the entomopathogenic fungus Metarhizium robertsii ARSEF 2575.</title>
        <authorList>
            <person name="Giuliano Garisto Donzelli B."/>
            <person name="Roe B.A."/>
            <person name="Macmil S.L."/>
            <person name="Krasnoff S.B."/>
            <person name="Gibson D.M."/>
        </authorList>
    </citation>
    <scope>NUCLEOTIDE SEQUENCE [LARGE SCALE GENOMIC DNA]</scope>
    <source>
        <strain evidence="2 3">ARSEF 2575</strain>
    </source>
</reference>
<dbReference type="EMBL" id="JELW01000013">
    <property type="protein sequence ID" value="EXV00370.1"/>
    <property type="molecule type" value="Genomic_DNA"/>
</dbReference>
<dbReference type="HOGENOM" id="CLU_563912_0_0_1"/>